<keyword evidence="4" id="KW-1185">Reference proteome</keyword>
<dbReference type="AlphaFoldDB" id="A0A0G4MVV1"/>
<evidence type="ECO:0000313" key="4">
    <source>
        <dbReference type="Proteomes" id="UP000044602"/>
    </source>
</evidence>
<feature type="compositionally biased region" description="Polar residues" evidence="1">
    <location>
        <begin position="198"/>
        <end position="221"/>
    </location>
</feature>
<feature type="domain" description="NAD-dependent epimerase/dehydratase" evidence="2">
    <location>
        <begin position="10"/>
        <end position="85"/>
    </location>
</feature>
<dbReference type="InterPro" id="IPR051207">
    <property type="entry name" value="ComplexI_NDUFA9_subunit"/>
</dbReference>
<dbReference type="PANTHER" id="PTHR12126">
    <property type="entry name" value="NADH-UBIQUINONE OXIDOREDUCTASE 39 KDA SUBUNIT-RELATED"/>
    <property type="match status" value="1"/>
</dbReference>
<gene>
    <name evidence="3" type="ORF">BN1708_007654</name>
</gene>
<dbReference type="GO" id="GO:0005739">
    <property type="term" value="C:mitochondrion"/>
    <property type="evidence" value="ECO:0007669"/>
    <property type="project" value="TreeGrafter"/>
</dbReference>
<feature type="region of interest" description="Disordered" evidence="1">
    <location>
        <begin position="153"/>
        <end position="238"/>
    </location>
</feature>
<evidence type="ECO:0000313" key="3">
    <source>
        <dbReference type="EMBL" id="CRK38185.1"/>
    </source>
</evidence>
<name>A0A0G4MVV1_VERLO</name>
<dbReference type="InterPro" id="IPR036291">
    <property type="entry name" value="NAD(P)-bd_dom_sf"/>
</dbReference>
<dbReference type="Proteomes" id="UP000044602">
    <property type="component" value="Unassembled WGS sequence"/>
</dbReference>
<feature type="non-terminal residue" evidence="3">
    <location>
        <position position="238"/>
    </location>
</feature>
<dbReference type="GO" id="GO:0044877">
    <property type="term" value="F:protein-containing complex binding"/>
    <property type="evidence" value="ECO:0007669"/>
    <property type="project" value="TreeGrafter"/>
</dbReference>
<protein>
    <recommendedName>
        <fullName evidence="2">NAD-dependent epimerase/dehydratase domain-containing protein</fullName>
    </recommendedName>
</protein>
<dbReference type="Gene3D" id="3.40.50.720">
    <property type="entry name" value="NAD(P)-binding Rossmann-like Domain"/>
    <property type="match status" value="1"/>
</dbReference>
<evidence type="ECO:0000259" key="2">
    <source>
        <dbReference type="Pfam" id="PF01370"/>
    </source>
</evidence>
<accession>A0A0G4MVV1</accession>
<sequence>MSATTAKRLVVCGGNGFLGSRICKYAVQRGWDVTSVSRSGEPRWDTVTSSASPPSWSHKVAWERADILQPSTYAPLLKGADYVVLSRPQTVPPYVGPPVELPSDTGQRQYQSGYFAEQASPQHQHVQTSMPAHEVNGLPKADVAWVPHVSMAQVSPGHQRSATTTGVSPMHSPGLQPGQQQHLQQQYQQQQQQQRQQYSPATPGSEQSLSNGLPRDSNSAWSEGDGGMSPRHETYYHR</sequence>
<feature type="compositionally biased region" description="Low complexity" evidence="1">
    <location>
        <begin position="176"/>
        <end position="197"/>
    </location>
</feature>
<dbReference type="SUPFAM" id="SSF51735">
    <property type="entry name" value="NAD(P)-binding Rossmann-fold domains"/>
    <property type="match status" value="1"/>
</dbReference>
<organism evidence="3 4">
    <name type="scientific">Verticillium longisporum</name>
    <name type="common">Verticillium dahliae var. longisporum</name>
    <dbReference type="NCBI Taxonomy" id="100787"/>
    <lineage>
        <taxon>Eukaryota</taxon>
        <taxon>Fungi</taxon>
        <taxon>Dikarya</taxon>
        <taxon>Ascomycota</taxon>
        <taxon>Pezizomycotina</taxon>
        <taxon>Sordariomycetes</taxon>
        <taxon>Hypocreomycetidae</taxon>
        <taxon>Glomerellales</taxon>
        <taxon>Plectosphaerellaceae</taxon>
        <taxon>Verticillium</taxon>
    </lineage>
</organism>
<evidence type="ECO:0000256" key="1">
    <source>
        <dbReference type="SAM" id="MobiDB-lite"/>
    </source>
</evidence>
<reference evidence="3 4" key="1">
    <citation type="submission" date="2015-05" db="EMBL/GenBank/DDBJ databases">
        <authorList>
            <person name="Wang D.B."/>
            <person name="Wang M."/>
        </authorList>
    </citation>
    <scope>NUCLEOTIDE SEQUENCE [LARGE SCALE GENOMIC DNA]</scope>
    <source>
        <strain evidence="3">VL1</strain>
    </source>
</reference>
<dbReference type="STRING" id="100787.A0A0G4MVV1"/>
<dbReference type="Pfam" id="PF01370">
    <property type="entry name" value="Epimerase"/>
    <property type="match status" value="1"/>
</dbReference>
<dbReference type="InterPro" id="IPR001509">
    <property type="entry name" value="Epimerase_deHydtase"/>
</dbReference>
<dbReference type="PANTHER" id="PTHR12126:SF16">
    <property type="entry name" value="MIOREX COMPLEX COMPONENT 2"/>
    <property type="match status" value="1"/>
</dbReference>
<dbReference type="EMBL" id="CVQH01025305">
    <property type="protein sequence ID" value="CRK38185.1"/>
    <property type="molecule type" value="Genomic_DNA"/>
</dbReference>
<proteinExistence type="predicted"/>
<feature type="compositionally biased region" description="Polar residues" evidence="1">
    <location>
        <begin position="153"/>
        <end position="167"/>
    </location>
</feature>